<evidence type="ECO:0000313" key="2">
    <source>
        <dbReference type="Proteomes" id="UP000198833"/>
    </source>
</evidence>
<dbReference type="OrthoDB" id="9792005at2"/>
<accession>A0A1H9BM81</accession>
<dbReference type="PANTHER" id="PTHR13812">
    <property type="entry name" value="KETIMINE REDUCTASE MU-CRYSTALLIN"/>
    <property type="match status" value="1"/>
</dbReference>
<name>A0A1H9BM81_9LACT</name>
<dbReference type="GO" id="GO:0005737">
    <property type="term" value="C:cytoplasm"/>
    <property type="evidence" value="ECO:0007669"/>
    <property type="project" value="TreeGrafter"/>
</dbReference>
<dbReference type="InterPro" id="IPR003462">
    <property type="entry name" value="ODC_Mu_crystall"/>
</dbReference>
<dbReference type="SUPFAM" id="SSF51735">
    <property type="entry name" value="NAD(P)-binding Rossmann-fold domains"/>
    <property type="match status" value="1"/>
</dbReference>
<dbReference type="AlphaFoldDB" id="A0A1H9BM81"/>
<dbReference type="PIRSF" id="PIRSF001439">
    <property type="entry name" value="CryM"/>
    <property type="match status" value="1"/>
</dbReference>
<dbReference type="EMBL" id="FOEN01000003">
    <property type="protein sequence ID" value="SEP90072.1"/>
    <property type="molecule type" value="Genomic_DNA"/>
</dbReference>
<organism evidence="1 2">
    <name type="scientific">Ignavigranum ruoffiae</name>
    <dbReference type="NCBI Taxonomy" id="89093"/>
    <lineage>
        <taxon>Bacteria</taxon>
        <taxon>Bacillati</taxon>
        <taxon>Bacillota</taxon>
        <taxon>Bacilli</taxon>
        <taxon>Lactobacillales</taxon>
        <taxon>Aerococcaceae</taxon>
        <taxon>Ignavigranum</taxon>
    </lineage>
</organism>
<dbReference type="Gene3D" id="3.40.50.720">
    <property type="entry name" value="NAD(P)-binding Rossmann-like Domain"/>
    <property type="match status" value="1"/>
</dbReference>
<reference evidence="1 2" key="1">
    <citation type="submission" date="2016-10" db="EMBL/GenBank/DDBJ databases">
        <authorList>
            <person name="de Groot N.N."/>
        </authorList>
    </citation>
    <scope>NUCLEOTIDE SEQUENCE [LARGE SCALE GENOMIC DNA]</scope>
    <source>
        <strain evidence="1 2">DSM 15695</strain>
    </source>
</reference>
<dbReference type="Proteomes" id="UP000198833">
    <property type="component" value="Unassembled WGS sequence"/>
</dbReference>
<sequence>MTPADTLLLNESTIQSLITVSEINDIVNQTFQGLADGSIVNPSKVSLDLGETGNEPQYEGFMNAMPAYVGFQDIAGIKWVGGFQGERKQAGLPYITALTILLNPHLGTFISVMEGSYISNMRTGAQAAIAIEYLKRKPSVTIGIFGAGMQARKTIQAIADRMTIDHLYVWNHRRPTAEQFKEDMAEFVQGEIEVTTDPAQACQAEVLITLTPAQEPLFKTESVKPGTIIFPMGSFQEIEDELILKADKIIVDHVHQALTRGALKKLHGQGKLNEASIDSTIGDHAQSQEAIDPDQQQIIICIPIGTGAMDVAVAYQVYQKALEQNLGSHFDFHG</sequence>
<dbReference type="PANTHER" id="PTHR13812:SF19">
    <property type="entry name" value="KETIMINE REDUCTASE MU-CRYSTALLIN"/>
    <property type="match status" value="1"/>
</dbReference>
<dbReference type="InterPro" id="IPR023401">
    <property type="entry name" value="ODC_N"/>
</dbReference>
<evidence type="ECO:0000313" key="1">
    <source>
        <dbReference type="EMBL" id="SEP90072.1"/>
    </source>
</evidence>
<protein>
    <submittedName>
        <fullName evidence="1">Ornithine cyclodeaminase</fullName>
    </submittedName>
</protein>
<proteinExistence type="predicted"/>
<dbReference type="Gene3D" id="3.30.1780.10">
    <property type="entry name" value="ornithine cyclodeaminase, domain 1"/>
    <property type="match status" value="1"/>
</dbReference>
<keyword evidence="2" id="KW-1185">Reference proteome</keyword>
<dbReference type="STRING" id="89093.SAMN04488558_10345"/>
<dbReference type="InterPro" id="IPR036291">
    <property type="entry name" value="NAD(P)-bd_dom_sf"/>
</dbReference>
<dbReference type="Pfam" id="PF02423">
    <property type="entry name" value="OCD_Mu_crystall"/>
    <property type="match status" value="1"/>
</dbReference>
<dbReference type="RefSeq" id="WP_092570764.1">
    <property type="nucleotide sequence ID" value="NZ_CALUDV010000006.1"/>
</dbReference>
<gene>
    <name evidence="1" type="ORF">SAMN04488558_10345</name>
</gene>